<keyword evidence="2" id="KW-1185">Reference proteome</keyword>
<evidence type="ECO:0000313" key="2">
    <source>
        <dbReference type="Proteomes" id="UP001608902"/>
    </source>
</evidence>
<protein>
    <submittedName>
        <fullName evidence="1">Uncharacterized protein</fullName>
    </submittedName>
</protein>
<evidence type="ECO:0000313" key="1">
    <source>
        <dbReference type="EMBL" id="MFH4982437.1"/>
    </source>
</evidence>
<proteinExistence type="predicted"/>
<dbReference type="AlphaFoldDB" id="A0ABD6ETI1"/>
<reference evidence="1 2" key="1">
    <citation type="submission" date="2024-08" db="EMBL/GenBank/DDBJ databases">
        <title>Gnathostoma spinigerum genome.</title>
        <authorList>
            <person name="Gonzalez-Bertolin B."/>
            <person name="Monzon S."/>
            <person name="Zaballos A."/>
            <person name="Jimenez P."/>
            <person name="Dekumyoy P."/>
            <person name="Varona S."/>
            <person name="Cuesta I."/>
            <person name="Sumanam S."/>
            <person name="Adisakwattana P."/>
            <person name="Gasser R.B."/>
            <person name="Hernandez-Gonzalez A."/>
            <person name="Young N.D."/>
            <person name="Perteguer M.J."/>
        </authorList>
    </citation>
    <scope>NUCLEOTIDE SEQUENCE [LARGE SCALE GENOMIC DNA]</scope>
    <source>
        <strain evidence="1">AL3</strain>
        <tissue evidence="1">Liver</tissue>
    </source>
</reference>
<dbReference type="EMBL" id="JBGFUD010009300">
    <property type="protein sequence ID" value="MFH4982437.1"/>
    <property type="molecule type" value="Genomic_DNA"/>
</dbReference>
<comment type="caution">
    <text evidence="1">The sequence shown here is derived from an EMBL/GenBank/DDBJ whole genome shotgun (WGS) entry which is preliminary data.</text>
</comment>
<name>A0ABD6ETI1_9BILA</name>
<sequence>MTTPQAICSASIATKESVVFWSLDNRSSTKRVDVHFFKDFIAGDQLSCIVHGVKIKNNILIGDTKIQCGRNFFSLCLKKLALTLRSPRIDINIDHCVRTRLLRGDQIQFDHK</sequence>
<dbReference type="Proteomes" id="UP001608902">
    <property type="component" value="Unassembled WGS sequence"/>
</dbReference>
<accession>A0ABD6ETI1</accession>
<gene>
    <name evidence="1" type="ORF">AB6A40_009146</name>
</gene>
<organism evidence="1 2">
    <name type="scientific">Gnathostoma spinigerum</name>
    <dbReference type="NCBI Taxonomy" id="75299"/>
    <lineage>
        <taxon>Eukaryota</taxon>
        <taxon>Metazoa</taxon>
        <taxon>Ecdysozoa</taxon>
        <taxon>Nematoda</taxon>
        <taxon>Chromadorea</taxon>
        <taxon>Rhabditida</taxon>
        <taxon>Spirurina</taxon>
        <taxon>Gnathostomatomorpha</taxon>
        <taxon>Gnathostomatoidea</taxon>
        <taxon>Gnathostomatidae</taxon>
        <taxon>Gnathostoma</taxon>
    </lineage>
</organism>